<comment type="caution">
    <text evidence="1">The sequence shown here is derived from an EMBL/GenBank/DDBJ whole genome shotgun (WGS) entry which is preliminary data.</text>
</comment>
<reference evidence="1 2" key="1">
    <citation type="submission" date="2018-05" db="EMBL/GenBank/DDBJ databases">
        <title>Draft genome sequence of Streptococcus panodentis CCUG 70867T.</title>
        <authorList>
            <person name="Salva-Serra F."/>
            <person name="Mendez V."/>
            <person name="Jaen-Luchoro D."/>
            <person name="Gonzales-Siles L."/>
            <person name="Karlsson R."/>
            <person name="Engstrom-Jakobsson H."/>
            <person name="Busquets A."/>
            <person name="Gomila M."/>
            <person name="Pineiro-Iglesias B."/>
            <person name="Bennasar-Figueras A."/>
            <person name="Seeger M."/>
            <person name="Moore E."/>
        </authorList>
    </citation>
    <scope>NUCLEOTIDE SEQUENCE [LARGE SCALE GENOMIC DNA]</scope>
    <source>
        <strain evidence="1 2">CCUG 70867</strain>
    </source>
</reference>
<dbReference type="Proteomes" id="UP001519349">
    <property type="component" value="Unassembled WGS sequence"/>
</dbReference>
<keyword evidence="2" id="KW-1185">Reference proteome</keyword>
<evidence type="ECO:0000313" key="2">
    <source>
        <dbReference type="Proteomes" id="UP001519349"/>
    </source>
</evidence>
<dbReference type="EMBL" id="QFAY01000001">
    <property type="protein sequence ID" value="MBP2619862.1"/>
    <property type="molecule type" value="Genomic_DNA"/>
</dbReference>
<proteinExistence type="predicted"/>
<evidence type="ECO:0000313" key="1">
    <source>
        <dbReference type="EMBL" id="MBP2619862.1"/>
    </source>
</evidence>
<name>A0ABS5ATG0_9STRE</name>
<protein>
    <submittedName>
        <fullName evidence="1">Uncharacterized protein</fullName>
    </submittedName>
</protein>
<organism evidence="1 2">
    <name type="scientific">Streptococcus panodentis</name>
    <dbReference type="NCBI Taxonomy" id="1581472"/>
    <lineage>
        <taxon>Bacteria</taxon>
        <taxon>Bacillati</taxon>
        <taxon>Bacillota</taxon>
        <taxon>Bacilli</taxon>
        <taxon>Lactobacillales</taxon>
        <taxon>Streptococcaceae</taxon>
        <taxon>Streptococcus</taxon>
    </lineage>
</organism>
<sequence>MTYGCFALKNYKITKRPSLKLSLSAWQILKEGGCALTEAVPPLAAAKSVPLTLPSGSSIHRLKAVLFCCFFPEGSSVCICLPSYLRFSLSIKTAAGAFGNLKDKQIK</sequence>
<accession>A0ABS5ATG0</accession>
<gene>
    <name evidence="1" type="ORF">DHL47_00635</name>
</gene>